<evidence type="ECO:0000256" key="3">
    <source>
        <dbReference type="ARBA" id="ARBA00023139"/>
    </source>
</evidence>
<dbReference type="GO" id="GO:0051205">
    <property type="term" value="P:protein insertion into membrane"/>
    <property type="evidence" value="ECO:0007669"/>
    <property type="project" value="UniProtKB-UniRule"/>
</dbReference>
<feature type="chain" id="PRO_5016471850" description="Outer membrane protein assembly factor BamD" evidence="8">
    <location>
        <begin position="22"/>
        <end position="334"/>
    </location>
</feature>
<keyword evidence="3 6" id="KW-0564">Palmitate</keyword>
<feature type="compositionally biased region" description="Basic residues" evidence="7">
    <location>
        <begin position="323"/>
        <end position="334"/>
    </location>
</feature>
<keyword evidence="4 6" id="KW-0998">Cell outer membrane</keyword>
<feature type="domain" description="Outer membrane lipoprotein BamD-like" evidence="9">
    <location>
        <begin position="41"/>
        <end position="234"/>
    </location>
</feature>
<evidence type="ECO:0000256" key="5">
    <source>
        <dbReference type="ARBA" id="ARBA00023288"/>
    </source>
</evidence>
<feature type="signal peptide" evidence="8">
    <location>
        <begin position="1"/>
        <end position="21"/>
    </location>
</feature>
<dbReference type="Proteomes" id="UP000249254">
    <property type="component" value="Unassembled WGS sequence"/>
</dbReference>
<dbReference type="InterPro" id="IPR039565">
    <property type="entry name" value="BamD-like"/>
</dbReference>
<comment type="caution">
    <text evidence="10">The sequence shown here is derived from an EMBL/GenBank/DDBJ whole genome shotgun (WGS) entry which is preliminary data.</text>
</comment>
<accession>A0A328ASA7</accession>
<feature type="region of interest" description="Disordered" evidence="7">
    <location>
        <begin position="271"/>
        <end position="334"/>
    </location>
</feature>
<comment type="function">
    <text evidence="6">Part of the outer membrane protein assembly complex, which is involved in assembly and insertion of beta-barrel proteins into the outer membrane.</text>
</comment>
<dbReference type="AlphaFoldDB" id="A0A328ASA7"/>
<name>A0A328ASA7_9CAUL</name>
<comment type="subunit">
    <text evidence="6">Part of the Bam complex.</text>
</comment>
<dbReference type="GO" id="GO:1990063">
    <property type="term" value="C:Bam protein complex"/>
    <property type="evidence" value="ECO:0007669"/>
    <property type="project" value="TreeGrafter"/>
</dbReference>
<evidence type="ECO:0000256" key="2">
    <source>
        <dbReference type="ARBA" id="ARBA00023136"/>
    </source>
</evidence>
<dbReference type="HAMAP" id="MF_00922">
    <property type="entry name" value="OM_assembly_BamD"/>
    <property type="match status" value="1"/>
</dbReference>
<comment type="similarity">
    <text evidence="6">Belongs to the BamD family.</text>
</comment>
<evidence type="ECO:0000313" key="11">
    <source>
        <dbReference type="Proteomes" id="UP000249254"/>
    </source>
</evidence>
<dbReference type="GO" id="GO:0043165">
    <property type="term" value="P:Gram-negative-bacterium-type cell outer membrane assembly"/>
    <property type="evidence" value="ECO:0007669"/>
    <property type="project" value="UniProtKB-UniRule"/>
</dbReference>
<evidence type="ECO:0000256" key="7">
    <source>
        <dbReference type="SAM" id="MobiDB-lite"/>
    </source>
</evidence>
<proteinExistence type="inferred from homology"/>
<dbReference type="NCBIfam" id="TIGR03302">
    <property type="entry name" value="OM_YfiO"/>
    <property type="match status" value="1"/>
</dbReference>
<evidence type="ECO:0000313" key="10">
    <source>
        <dbReference type="EMBL" id="RAK56404.1"/>
    </source>
</evidence>
<dbReference type="EMBL" id="QFYQ01000001">
    <property type="protein sequence ID" value="RAK56404.1"/>
    <property type="molecule type" value="Genomic_DNA"/>
</dbReference>
<evidence type="ECO:0000256" key="4">
    <source>
        <dbReference type="ARBA" id="ARBA00023237"/>
    </source>
</evidence>
<dbReference type="CDD" id="cd15830">
    <property type="entry name" value="BamD"/>
    <property type="match status" value="1"/>
</dbReference>
<dbReference type="PANTHER" id="PTHR37423:SF1">
    <property type="entry name" value="OUTER MEMBRANE PROTEIN ASSEMBLY FACTOR BAMD"/>
    <property type="match status" value="1"/>
</dbReference>
<evidence type="ECO:0000259" key="9">
    <source>
        <dbReference type="Pfam" id="PF13525"/>
    </source>
</evidence>
<evidence type="ECO:0000256" key="1">
    <source>
        <dbReference type="ARBA" id="ARBA00022729"/>
    </source>
</evidence>
<organism evidence="10 11">
    <name type="scientific">Phenylobacterium soli</name>
    <dbReference type="NCBI Taxonomy" id="2170551"/>
    <lineage>
        <taxon>Bacteria</taxon>
        <taxon>Pseudomonadati</taxon>
        <taxon>Pseudomonadota</taxon>
        <taxon>Alphaproteobacteria</taxon>
        <taxon>Caulobacterales</taxon>
        <taxon>Caulobacteraceae</taxon>
        <taxon>Phenylobacterium</taxon>
    </lineage>
</organism>
<keyword evidence="2 6" id="KW-0472">Membrane</keyword>
<keyword evidence="5 6" id="KW-0449">Lipoprotein</keyword>
<dbReference type="InterPro" id="IPR017689">
    <property type="entry name" value="BamD"/>
</dbReference>
<dbReference type="PANTHER" id="PTHR37423">
    <property type="entry name" value="SOLUBLE LYTIC MUREIN TRANSGLYCOSYLASE-RELATED"/>
    <property type="match status" value="1"/>
</dbReference>
<gene>
    <name evidence="6" type="primary">bamD</name>
    <name evidence="10" type="ORF">DJ017_16735</name>
</gene>
<dbReference type="SUPFAM" id="SSF48452">
    <property type="entry name" value="TPR-like"/>
    <property type="match status" value="1"/>
</dbReference>
<dbReference type="OrthoDB" id="9804044at2"/>
<protein>
    <recommendedName>
        <fullName evidence="6">Outer membrane protein assembly factor BamD</fullName>
    </recommendedName>
</protein>
<dbReference type="PROSITE" id="PS51257">
    <property type="entry name" value="PROKAR_LIPOPROTEIN"/>
    <property type="match status" value="1"/>
</dbReference>
<reference evidence="11" key="1">
    <citation type="submission" date="2018-05" db="EMBL/GenBank/DDBJ databases">
        <authorList>
            <person name="Li X."/>
        </authorList>
    </citation>
    <scope>NUCLEOTIDE SEQUENCE [LARGE SCALE GENOMIC DNA]</scope>
    <source>
        <strain evidence="11">LX32</strain>
    </source>
</reference>
<keyword evidence="11" id="KW-1185">Reference proteome</keyword>
<evidence type="ECO:0000256" key="8">
    <source>
        <dbReference type="SAM" id="SignalP"/>
    </source>
</evidence>
<dbReference type="Gene3D" id="1.25.40.10">
    <property type="entry name" value="Tetratricopeptide repeat domain"/>
    <property type="match status" value="1"/>
</dbReference>
<comment type="subcellular location">
    <subcellularLocation>
        <location evidence="6">Cell outer membrane</location>
        <topology evidence="6">Lipid-anchor</topology>
    </subcellularLocation>
</comment>
<sequence>MLVVRNSWARPALVAALCALAVAGCAGKGKKKPQLAYEERPVELLYATGADYMDRRLWNQAVDYFGEVERQHPYSEWARRSILMQAFAHYESNNYAEAIADADRFIQLYPGNPAAAYAHYLKAVCYFEQIVDVGRDQAATGQALDNLKDVVQRYPNTEYATDARLKIDMVNDQLAGKEMTIGRYYLRQGDTLAAINRFKGVVDRYQTTSHTPEALYRLVEAYLTLGLVEEAKKNGAVLGYNYPGDPWYADAYKLLTSSGLKPAVEPTARGKRGLFHMPFRHDKEQTIKPPSEAKPVEAKTEAAPPPAAAPAETPKTDAPAEKPKKRRSIFHPFG</sequence>
<dbReference type="Pfam" id="PF13525">
    <property type="entry name" value="YfiO"/>
    <property type="match status" value="1"/>
</dbReference>
<evidence type="ECO:0000256" key="6">
    <source>
        <dbReference type="HAMAP-Rule" id="MF_00922"/>
    </source>
</evidence>
<dbReference type="InterPro" id="IPR011990">
    <property type="entry name" value="TPR-like_helical_dom_sf"/>
</dbReference>
<keyword evidence="1 6" id="KW-0732">Signal</keyword>